<comment type="caution">
    <text evidence="1">The sequence shown here is derived from an EMBL/GenBank/DDBJ whole genome shotgun (WGS) entry which is preliminary data.</text>
</comment>
<dbReference type="EMBL" id="JAMOIM010000061">
    <property type="protein sequence ID" value="MCW6512713.1"/>
    <property type="molecule type" value="Genomic_DNA"/>
</dbReference>
<name>A0AA41Z900_9HYPH</name>
<evidence type="ECO:0000313" key="1">
    <source>
        <dbReference type="EMBL" id="MCW6512713.1"/>
    </source>
</evidence>
<organism evidence="1 2">
    <name type="scientific">Lichenifustis flavocetrariae</name>
    <dbReference type="NCBI Taxonomy" id="2949735"/>
    <lineage>
        <taxon>Bacteria</taxon>
        <taxon>Pseudomonadati</taxon>
        <taxon>Pseudomonadota</taxon>
        <taxon>Alphaproteobacteria</taxon>
        <taxon>Hyphomicrobiales</taxon>
        <taxon>Lichenihabitantaceae</taxon>
        <taxon>Lichenifustis</taxon>
    </lineage>
</organism>
<dbReference type="RefSeq" id="WP_282589088.1">
    <property type="nucleotide sequence ID" value="NZ_JAMOIM010000061.1"/>
</dbReference>
<sequence>MTSGPGRSSETFVSGRYPVTPDGRYFVVRGRLWRCTNPSLPEDVRVLLTAELMRARLAVGVAQKQGDEAALKEEARAAVDATKVGLGERGPVWWNDGAPDMNRHMARTTPYAEWHEGVADPAD</sequence>
<reference evidence="1" key="1">
    <citation type="submission" date="2022-05" db="EMBL/GenBank/DDBJ databases">
        <authorList>
            <person name="Pankratov T."/>
        </authorList>
    </citation>
    <scope>NUCLEOTIDE SEQUENCE</scope>
    <source>
        <strain evidence="1">BP6-180914</strain>
    </source>
</reference>
<dbReference type="Proteomes" id="UP001165667">
    <property type="component" value="Unassembled WGS sequence"/>
</dbReference>
<accession>A0AA41Z900</accession>
<keyword evidence="2" id="KW-1185">Reference proteome</keyword>
<protein>
    <submittedName>
        <fullName evidence="1">Uncharacterized protein</fullName>
    </submittedName>
</protein>
<proteinExistence type="predicted"/>
<dbReference type="AlphaFoldDB" id="A0AA41Z900"/>
<evidence type="ECO:0000313" key="2">
    <source>
        <dbReference type="Proteomes" id="UP001165667"/>
    </source>
</evidence>
<gene>
    <name evidence="1" type="ORF">M8523_32935</name>
</gene>